<organism evidence="3 4">
    <name type="scientific">Conoideocrella luteorostrata</name>
    <dbReference type="NCBI Taxonomy" id="1105319"/>
    <lineage>
        <taxon>Eukaryota</taxon>
        <taxon>Fungi</taxon>
        <taxon>Dikarya</taxon>
        <taxon>Ascomycota</taxon>
        <taxon>Pezizomycotina</taxon>
        <taxon>Sordariomycetes</taxon>
        <taxon>Hypocreomycetidae</taxon>
        <taxon>Hypocreales</taxon>
        <taxon>Clavicipitaceae</taxon>
        <taxon>Conoideocrella</taxon>
    </lineage>
</organism>
<reference evidence="3" key="1">
    <citation type="submission" date="2023-06" db="EMBL/GenBank/DDBJ databases">
        <title>Conoideocrella luteorostrata (Hypocreales: Clavicipitaceae), a potential biocontrol fungus for elongate hemlock scale in United States Christmas tree production areas.</title>
        <authorList>
            <person name="Barrett H."/>
            <person name="Lovett B."/>
            <person name="Macias A.M."/>
            <person name="Stajich J.E."/>
            <person name="Kasson M.T."/>
        </authorList>
    </citation>
    <scope>NUCLEOTIDE SEQUENCE</scope>
    <source>
        <strain evidence="3">ARSEF 14590</strain>
    </source>
</reference>
<feature type="signal peptide" evidence="1">
    <location>
        <begin position="1"/>
        <end position="21"/>
    </location>
</feature>
<dbReference type="PANTHER" id="PTHR47332">
    <property type="entry name" value="SET DOMAIN-CONTAINING PROTEIN 5"/>
    <property type="match status" value="1"/>
</dbReference>
<name>A0AAJ0CH24_9HYPO</name>
<dbReference type="Gene3D" id="2.170.270.10">
    <property type="entry name" value="SET domain"/>
    <property type="match status" value="1"/>
</dbReference>
<protein>
    <recommendedName>
        <fullName evidence="2">SET domain-containing protein</fullName>
    </recommendedName>
</protein>
<evidence type="ECO:0000256" key="1">
    <source>
        <dbReference type="SAM" id="SignalP"/>
    </source>
</evidence>
<dbReference type="Proteomes" id="UP001251528">
    <property type="component" value="Unassembled WGS sequence"/>
</dbReference>
<sequence>MVLLATHAMLLVSALATAVDAKIEQLNFLCQTPVRPLSFSEPPAVPKTSQGLSPFASNASKPYHVYSAPGFADGRGISIITSPDRIKHFQRVAPFAPGTNDHTSPPYKEELVAGKGRGLVATKMFHRGDKIFADTPILLIDADIFEDSEDLWVTLEEEAVRKLPLESQRKFWELHGQPVQNPIAGRIDPNAFELNTANATYYAVLPEIARLNHDCRPNAAYFFDQDTLTHHVHAITDIPPGTELSITYIDPTMHRKKRVRKLLRNWGFQCSCSQCSASAHLSQASDRRLSQIVDLSERLEDGGWENASPEMAEALVSLYEQERLYASGSESYTYAALTYCAEGKLGPTIKYAHLAVEYGILDNGFHDVDVEDMRELADAPEKQDCWMQKMR</sequence>
<accession>A0AAJ0CH24</accession>
<dbReference type="Pfam" id="PF00856">
    <property type="entry name" value="SET"/>
    <property type="match status" value="1"/>
</dbReference>
<dbReference type="SUPFAM" id="SSF82199">
    <property type="entry name" value="SET domain"/>
    <property type="match status" value="1"/>
</dbReference>
<dbReference type="InterPro" id="IPR053185">
    <property type="entry name" value="SET_domain_protein"/>
</dbReference>
<evidence type="ECO:0000259" key="2">
    <source>
        <dbReference type="PROSITE" id="PS50280"/>
    </source>
</evidence>
<gene>
    <name evidence="3" type="ORF">QQS21_010577</name>
</gene>
<dbReference type="EMBL" id="JASWJB010000313">
    <property type="protein sequence ID" value="KAK2591723.1"/>
    <property type="molecule type" value="Genomic_DNA"/>
</dbReference>
<dbReference type="InterPro" id="IPR001214">
    <property type="entry name" value="SET_dom"/>
</dbReference>
<dbReference type="InterPro" id="IPR046341">
    <property type="entry name" value="SET_dom_sf"/>
</dbReference>
<keyword evidence="1" id="KW-0732">Signal</keyword>
<feature type="chain" id="PRO_5042530327" description="SET domain-containing protein" evidence="1">
    <location>
        <begin position="22"/>
        <end position="391"/>
    </location>
</feature>
<dbReference type="PROSITE" id="PS50280">
    <property type="entry name" value="SET"/>
    <property type="match status" value="1"/>
</dbReference>
<keyword evidence="4" id="KW-1185">Reference proteome</keyword>
<proteinExistence type="predicted"/>
<feature type="domain" description="SET" evidence="2">
    <location>
        <begin position="97"/>
        <end position="249"/>
    </location>
</feature>
<dbReference type="AlphaFoldDB" id="A0AAJ0CH24"/>
<comment type="caution">
    <text evidence="3">The sequence shown here is derived from an EMBL/GenBank/DDBJ whole genome shotgun (WGS) entry which is preliminary data.</text>
</comment>
<evidence type="ECO:0000313" key="3">
    <source>
        <dbReference type="EMBL" id="KAK2591723.1"/>
    </source>
</evidence>
<evidence type="ECO:0000313" key="4">
    <source>
        <dbReference type="Proteomes" id="UP001251528"/>
    </source>
</evidence>
<dbReference type="SMART" id="SM00317">
    <property type="entry name" value="SET"/>
    <property type="match status" value="1"/>
</dbReference>
<dbReference type="CDD" id="cd20071">
    <property type="entry name" value="SET_SMYD"/>
    <property type="match status" value="1"/>
</dbReference>
<dbReference type="PANTHER" id="PTHR47332:SF6">
    <property type="entry name" value="SET DOMAIN-CONTAINING PROTEIN"/>
    <property type="match status" value="1"/>
</dbReference>